<feature type="binding site" evidence="9">
    <location>
        <position position="19"/>
    </location>
    <ligand>
        <name>Mg(2+)</name>
        <dbReference type="ChEBI" id="CHEBI:18420"/>
    </ligand>
</feature>
<evidence type="ECO:0000256" key="9">
    <source>
        <dbReference type="HAMAP-Rule" id="MF_01375"/>
    </source>
</evidence>
<dbReference type="Proteomes" id="UP000019184">
    <property type="component" value="Unassembled WGS sequence"/>
</dbReference>
<dbReference type="OrthoDB" id="5504491at2"/>
<sequence>MHFHYQRSYRGPVQAVILDWAGTTVDFGSLAPAMAFVQLFAEQGIAISVAEVRGPMGTEKREHIRQLCQLPTIAACWNERYGTEPDEANIDRLYEAFVPLQIAAIRDCAQLIPGCRETVAALRERGIRIGANTGYSREMAEPLMHAAADQGYIPDSAVCATEVPRGRPYPYMSLKNAIELGVETVQACVKVDDTVPGIEEGLNAGMWTVGVAISGNEIGLPLAGWEALPFAEQQRRRERAYSRLLASGAHYVIDSIATLPCCLDAIEVRLARGERP</sequence>
<dbReference type="GO" id="GO:0019700">
    <property type="term" value="P:organic phosphonate catabolic process"/>
    <property type="evidence" value="ECO:0007669"/>
    <property type="project" value="InterPro"/>
</dbReference>
<dbReference type="NCBIfam" id="TIGR01509">
    <property type="entry name" value="HAD-SF-IA-v3"/>
    <property type="match status" value="1"/>
</dbReference>
<dbReference type="Pfam" id="PF00702">
    <property type="entry name" value="Hydrolase"/>
    <property type="match status" value="1"/>
</dbReference>
<dbReference type="InterPro" id="IPR050155">
    <property type="entry name" value="HAD-like_hydrolase_sf"/>
</dbReference>
<evidence type="ECO:0000256" key="8">
    <source>
        <dbReference type="ARBA" id="ARBA00066472"/>
    </source>
</evidence>
<dbReference type="InterPro" id="IPR006323">
    <property type="entry name" value="Phosphonoacetald_hydro"/>
</dbReference>
<feature type="binding site" evidence="9">
    <location>
        <position position="193"/>
    </location>
    <ligand>
        <name>Mg(2+)</name>
        <dbReference type="ChEBI" id="CHEBI:18420"/>
    </ligand>
</feature>
<dbReference type="PANTHER" id="PTHR43434">
    <property type="entry name" value="PHOSPHOGLYCOLATE PHOSPHATASE"/>
    <property type="match status" value="1"/>
</dbReference>
<feature type="active site" description="Nucleophile" evidence="9">
    <location>
        <position position="19"/>
    </location>
</feature>
<dbReference type="InterPro" id="IPR023214">
    <property type="entry name" value="HAD_sf"/>
</dbReference>
<gene>
    <name evidence="9 10" type="primary">phnX</name>
    <name evidence="10" type="ORF">BN874_1100003</name>
</gene>
<accession>A0A7U7J1H3</accession>
<dbReference type="CDD" id="cd02586">
    <property type="entry name" value="HAD_PHN"/>
    <property type="match status" value="1"/>
</dbReference>
<dbReference type="PANTHER" id="PTHR43434:SF19">
    <property type="entry name" value="PHOSPHONOACETALDEHYDE HYDROLASE"/>
    <property type="match status" value="1"/>
</dbReference>
<evidence type="ECO:0000256" key="5">
    <source>
        <dbReference type="ARBA" id="ARBA00023270"/>
    </source>
</evidence>
<dbReference type="AlphaFoldDB" id="A0A7U7J1H3"/>
<evidence type="ECO:0000313" key="11">
    <source>
        <dbReference type="Proteomes" id="UP000019184"/>
    </source>
</evidence>
<dbReference type="FunFam" id="1.10.150.240:FF:000006">
    <property type="entry name" value="Phosphonoacetaldehyde hydrolase"/>
    <property type="match status" value="1"/>
</dbReference>
<comment type="subunit">
    <text evidence="1 9">Homodimer.</text>
</comment>
<reference evidence="10 11" key="1">
    <citation type="journal article" date="2014" name="ISME J.">
        <title>Candidatus Competibacter-lineage genomes retrieved from metagenomes reveal functional metabolic diversity.</title>
        <authorList>
            <person name="McIlroy S.J."/>
            <person name="Albertsen M."/>
            <person name="Andresen E.K."/>
            <person name="Saunders A.M."/>
            <person name="Kristiansen R."/>
            <person name="Stokholm-Bjerregaard M."/>
            <person name="Nielsen K.L."/>
            <person name="Nielsen P.H."/>
        </authorList>
    </citation>
    <scope>NUCLEOTIDE SEQUENCE [LARGE SCALE GENOMIC DNA]</scope>
    <source>
        <strain evidence="10 11">Run_B_J11</strain>
    </source>
</reference>
<dbReference type="EC" id="3.11.1.1" evidence="8 9"/>
<proteinExistence type="inferred from homology"/>
<dbReference type="SUPFAM" id="SSF56784">
    <property type="entry name" value="HAD-like"/>
    <property type="match status" value="1"/>
</dbReference>
<evidence type="ECO:0000256" key="7">
    <source>
        <dbReference type="ARBA" id="ARBA00056573"/>
    </source>
</evidence>
<dbReference type="SFLD" id="SFLDG01129">
    <property type="entry name" value="C1.5:_HAD__Beta-PGM__Phosphata"/>
    <property type="match status" value="1"/>
</dbReference>
<keyword evidence="3 9" id="KW-0378">Hydrolase</keyword>
<dbReference type="InterPro" id="IPR036412">
    <property type="entry name" value="HAD-like_sf"/>
</dbReference>
<dbReference type="SFLD" id="SFLDG01135">
    <property type="entry name" value="C1.5.6:_HAD__Beta-PGM__Phospha"/>
    <property type="match status" value="1"/>
</dbReference>
<protein>
    <recommendedName>
        <fullName evidence="8 9">Phosphonoacetaldehyde hydrolase</fullName>
        <shortName evidence="9">Phosphonatase</shortName>
        <ecNumber evidence="8 9">3.11.1.1</ecNumber>
    </recommendedName>
    <alternativeName>
        <fullName evidence="9">Phosphonoacetaldehyde phosphonohydrolase</fullName>
    </alternativeName>
</protein>
<comment type="function">
    <text evidence="7 9">Involved in phosphonate degradation.</text>
</comment>
<evidence type="ECO:0000256" key="1">
    <source>
        <dbReference type="ARBA" id="ARBA00011738"/>
    </source>
</evidence>
<comment type="catalytic activity">
    <reaction evidence="6 9">
        <text>phosphonoacetaldehyde + H2O = acetaldehyde + phosphate + H(+)</text>
        <dbReference type="Rhea" id="RHEA:18905"/>
        <dbReference type="ChEBI" id="CHEBI:15343"/>
        <dbReference type="ChEBI" id="CHEBI:15377"/>
        <dbReference type="ChEBI" id="CHEBI:15378"/>
        <dbReference type="ChEBI" id="CHEBI:43474"/>
        <dbReference type="ChEBI" id="CHEBI:58383"/>
        <dbReference type="EC" id="3.11.1.1"/>
    </reaction>
</comment>
<keyword evidence="4 9" id="KW-0460">Magnesium</keyword>
<keyword evidence="5 9" id="KW-0704">Schiff base</keyword>
<dbReference type="Gene3D" id="3.40.50.1000">
    <property type="entry name" value="HAD superfamily/HAD-like"/>
    <property type="match status" value="1"/>
</dbReference>
<dbReference type="Gene3D" id="1.10.150.240">
    <property type="entry name" value="Putative phosphatase, domain 2"/>
    <property type="match status" value="1"/>
</dbReference>
<dbReference type="GO" id="GO:0005829">
    <property type="term" value="C:cytosol"/>
    <property type="evidence" value="ECO:0007669"/>
    <property type="project" value="TreeGrafter"/>
</dbReference>
<dbReference type="GO" id="GO:0008967">
    <property type="term" value="F:phosphoglycolate phosphatase activity"/>
    <property type="evidence" value="ECO:0007669"/>
    <property type="project" value="TreeGrafter"/>
</dbReference>
<organism evidence="10 11">
    <name type="scientific">Candidatus Contendobacter odensis Run_B_J11</name>
    <dbReference type="NCBI Taxonomy" id="1400861"/>
    <lineage>
        <taxon>Bacteria</taxon>
        <taxon>Pseudomonadati</taxon>
        <taxon>Pseudomonadota</taxon>
        <taxon>Gammaproteobacteria</taxon>
        <taxon>Candidatus Competibacteraceae</taxon>
        <taxon>Candidatus Contendibacter</taxon>
    </lineage>
</organism>
<evidence type="ECO:0000256" key="2">
    <source>
        <dbReference type="ARBA" id="ARBA00022723"/>
    </source>
</evidence>
<dbReference type="InterPro" id="IPR023198">
    <property type="entry name" value="PGP-like_dom2"/>
</dbReference>
<comment type="caution">
    <text evidence="10">The sequence shown here is derived from an EMBL/GenBank/DDBJ whole genome shotgun (WGS) entry which is preliminary data.</text>
</comment>
<evidence type="ECO:0000256" key="3">
    <source>
        <dbReference type="ARBA" id="ARBA00022801"/>
    </source>
</evidence>
<keyword evidence="2 9" id="KW-0479">Metal-binding</keyword>
<dbReference type="EMBL" id="CBTK010000014">
    <property type="protein sequence ID" value="CDH43222.1"/>
    <property type="molecule type" value="Genomic_DNA"/>
</dbReference>
<feature type="active site" description="Schiff-base intermediate with substrate" evidence="9">
    <location>
        <position position="60"/>
    </location>
</feature>
<dbReference type="GO" id="GO:0000287">
    <property type="term" value="F:magnesium ion binding"/>
    <property type="evidence" value="ECO:0007669"/>
    <property type="project" value="UniProtKB-UniRule"/>
</dbReference>
<dbReference type="NCBIfam" id="TIGR01422">
    <property type="entry name" value="phosphonatase"/>
    <property type="match status" value="1"/>
</dbReference>
<dbReference type="SFLD" id="SFLDS00003">
    <property type="entry name" value="Haloacid_Dehalogenase"/>
    <property type="match status" value="1"/>
</dbReference>
<evidence type="ECO:0000256" key="4">
    <source>
        <dbReference type="ARBA" id="ARBA00022842"/>
    </source>
</evidence>
<keyword evidence="11" id="KW-1185">Reference proteome</keyword>
<feature type="binding site" evidence="9">
    <location>
        <position position="21"/>
    </location>
    <ligand>
        <name>Mg(2+)</name>
        <dbReference type="ChEBI" id="CHEBI:18420"/>
    </ligand>
</feature>
<dbReference type="GO" id="GO:0050194">
    <property type="term" value="F:phosphonoacetaldehyde hydrolase activity"/>
    <property type="evidence" value="ECO:0007669"/>
    <property type="project" value="UniProtKB-UniRule"/>
</dbReference>
<evidence type="ECO:0000256" key="6">
    <source>
        <dbReference type="ARBA" id="ARBA00052005"/>
    </source>
</evidence>
<name>A0A7U7J1H3_9GAMM</name>
<comment type="cofactor">
    <cofactor evidence="9">
        <name>Mg(2+)</name>
        <dbReference type="ChEBI" id="CHEBI:18420"/>
    </cofactor>
    <text evidence="9">Binds 1 Mg(2+) ion per subunit.</text>
</comment>
<dbReference type="RefSeq" id="WP_034430245.1">
    <property type="nucleotide sequence ID" value="NZ_CBTK010000014.1"/>
</dbReference>
<dbReference type="InterPro" id="IPR006439">
    <property type="entry name" value="HAD-SF_hydro_IA"/>
</dbReference>
<comment type="similarity">
    <text evidence="9">Belongs to the HAD-like hydrolase superfamily. PhnX family.</text>
</comment>
<dbReference type="GO" id="GO:0006281">
    <property type="term" value="P:DNA repair"/>
    <property type="evidence" value="ECO:0007669"/>
    <property type="project" value="TreeGrafter"/>
</dbReference>
<dbReference type="HAMAP" id="MF_01375">
    <property type="entry name" value="PhnX"/>
    <property type="match status" value="1"/>
</dbReference>
<evidence type="ECO:0000313" key="10">
    <source>
        <dbReference type="EMBL" id="CDH43222.1"/>
    </source>
</evidence>